<evidence type="ECO:0000313" key="2">
    <source>
        <dbReference type="EMBL" id="HED09306.1"/>
    </source>
</evidence>
<evidence type="ECO:0000256" key="1">
    <source>
        <dbReference type="SAM" id="SignalP"/>
    </source>
</evidence>
<dbReference type="Gene3D" id="2.115.10.20">
    <property type="entry name" value="Glycosyl hydrolase domain, family 43"/>
    <property type="match status" value="1"/>
</dbReference>
<feature type="signal peptide" evidence="1">
    <location>
        <begin position="1"/>
        <end position="20"/>
    </location>
</feature>
<proteinExistence type="predicted"/>
<feature type="chain" id="PRO_5030926561" description="Exo-alpha-sialidase" evidence="1">
    <location>
        <begin position="21"/>
        <end position="115"/>
    </location>
</feature>
<organism evidence="2">
    <name type="scientific">Caldithrix abyssi</name>
    <dbReference type="NCBI Taxonomy" id="187145"/>
    <lineage>
        <taxon>Bacteria</taxon>
        <taxon>Pseudomonadati</taxon>
        <taxon>Calditrichota</taxon>
        <taxon>Calditrichia</taxon>
        <taxon>Calditrichales</taxon>
        <taxon>Calditrichaceae</taxon>
        <taxon>Caldithrix</taxon>
    </lineage>
</organism>
<dbReference type="InterPro" id="IPR023296">
    <property type="entry name" value="Glyco_hydro_beta-prop_sf"/>
</dbReference>
<sequence length="115" mass="12993">MLYRMLLILLLSSSLSFLFSQSNINHLRQKVFYVNESGITDQSEDTRAEIGDSSASNLAYGGMKKIVQHEGTFYHIFYQGNENGDSDVYLRTSRDGITWSEKVTVNDDDSLGVNQ</sequence>
<name>A0A7V1LJR8_CALAY</name>
<reference evidence="2" key="1">
    <citation type="journal article" date="2020" name="mSystems">
        <title>Genome- and Community-Level Interaction Insights into Carbon Utilization and Element Cycling Functions of Hydrothermarchaeota in Hydrothermal Sediment.</title>
        <authorList>
            <person name="Zhou Z."/>
            <person name="Liu Y."/>
            <person name="Xu W."/>
            <person name="Pan J."/>
            <person name="Luo Z.H."/>
            <person name="Li M."/>
        </authorList>
    </citation>
    <scope>NUCLEOTIDE SEQUENCE [LARGE SCALE GENOMIC DNA]</scope>
    <source>
        <strain evidence="2">HyVt-456</strain>
    </source>
</reference>
<gene>
    <name evidence="2" type="ORF">ENJ10_01325</name>
</gene>
<comment type="caution">
    <text evidence="2">The sequence shown here is derived from an EMBL/GenBank/DDBJ whole genome shotgun (WGS) entry which is preliminary data.</text>
</comment>
<protein>
    <recommendedName>
        <fullName evidence="3">Exo-alpha-sialidase</fullName>
    </recommendedName>
</protein>
<accession>A0A7V1LJR8</accession>
<dbReference type="Proteomes" id="UP000886005">
    <property type="component" value="Unassembled WGS sequence"/>
</dbReference>
<dbReference type="EMBL" id="DRLD01000034">
    <property type="protein sequence ID" value="HED09306.1"/>
    <property type="molecule type" value="Genomic_DNA"/>
</dbReference>
<dbReference type="AlphaFoldDB" id="A0A7V1LJR8"/>
<keyword evidence="1" id="KW-0732">Signal</keyword>
<evidence type="ECO:0008006" key="3">
    <source>
        <dbReference type="Google" id="ProtNLM"/>
    </source>
</evidence>
<feature type="non-terminal residue" evidence="2">
    <location>
        <position position="115"/>
    </location>
</feature>